<dbReference type="OrthoDB" id="10571165at2759"/>
<keyword evidence="2" id="KW-0732">Signal</keyword>
<evidence type="ECO:0000256" key="2">
    <source>
        <dbReference type="SAM" id="SignalP"/>
    </source>
</evidence>
<dbReference type="AlphaFoldDB" id="A0A3S1B655"/>
<evidence type="ECO:0000256" key="1">
    <source>
        <dbReference type="SAM" id="MobiDB-lite"/>
    </source>
</evidence>
<protein>
    <submittedName>
        <fullName evidence="3">Uncharacterized protein</fullName>
    </submittedName>
</protein>
<sequence length="171" mass="18335">MQAVFGALLLLVALATVKASPAFSRSFGRYVSECDTGDTCLSLAGLADNVTATSVDGTLFCCAAGNSITLSVRRNTSGVYQSQSRGFLTSGSLDNVIFSSDVTLFNDDGSNDDDDSSSSNNSSDSSSDFNQVVCECRDVDLEEVAGYLKDVRQSLWDTFDSTWNRISGYFR</sequence>
<reference evidence="3 4" key="1">
    <citation type="submission" date="2019-01" db="EMBL/GenBank/DDBJ databases">
        <title>A draft genome assembly of the solar-powered sea slug Elysia chlorotica.</title>
        <authorList>
            <person name="Cai H."/>
            <person name="Li Q."/>
            <person name="Fang X."/>
            <person name="Li J."/>
            <person name="Curtis N.E."/>
            <person name="Altenburger A."/>
            <person name="Shibata T."/>
            <person name="Feng M."/>
            <person name="Maeda T."/>
            <person name="Schwartz J.A."/>
            <person name="Shigenobu S."/>
            <person name="Lundholm N."/>
            <person name="Nishiyama T."/>
            <person name="Yang H."/>
            <person name="Hasebe M."/>
            <person name="Li S."/>
            <person name="Pierce S.K."/>
            <person name="Wang J."/>
        </authorList>
    </citation>
    <scope>NUCLEOTIDE SEQUENCE [LARGE SCALE GENOMIC DNA]</scope>
    <source>
        <strain evidence="3">EC2010</strain>
        <tissue evidence="3">Whole organism of an adult</tissue>
    </source>
</reference>
<comment type="caution">
    <text evidence="3">The sequence shown here is derived from an EMBL/GenBank/DDBJ whole genome shotgun (WGS) entry which is preliminary data.</text>
</comment>
<dbReference type="Proteomes" id="UP000271974">
    <property type="component" value="Unassembled WGS sequence"/>
</dbReference>
<proteinExistence type="predicted"/>
<gene>
    <name evidence="3" type="ORF">EGW08_011450</name>
</gene>
<keyword evidence="4" id="KW-1185">Reference proteome</keyword>
<name>A0A3S1B655_ELYCH</name>
<evidence type="ECO:0000313" key="3">
    <source>
        <dbReference type="EMBL" id="RUS80780.1"/>
    </source>
</evidence>
<dbReference type="EMBL" id="RQTK01000373">
    <property type="protein sequence ID" value="RUS80780.1"/>
    <property type="molecule type" value="Genomic_DNA"/>
</dbReference>
<feature type="compositionally biased region" description="Low complexity" evidence="1">
    <location>
        <begin position="117"/>
        <end position="128"/>
    </location>
</feature>
<evidence type="ECO:0000313" key="4">
    <source>
        <dbReference type="Proteomes" id="UP000271974"/>
    </source>
</evidence>
<organism evidence="3 4">
    <name type="scientific">Elysia chlorotica</name>
    <name type="common">Eastern emerald elysia</name>
    <name type="synonym">Sea slug</name>
    <dbReference type="NCBI Taxonomy" id="188477"/>
    <lineage>
        <taxon>Eukaryota</taxon>
        <taxon>Metazoa</taxon>
        <taxon>Spiralia</taxon>
        <taxon>Lophotrochozoa</taxon>
        <taxon>Mollusca</taxon>
        <taxon>Gastropoda</taxon>
        <taxon>Heterobranchia</taxon>
        <taxon>Euthyneura</taxon>
        <taxon>Panpulmonata</taxon>
        <taxon>Sacoglossa</taxon>
        <taxon>Placobranchoidea</taxon>
        <taxon>Plakobranchidae</taxon>
        <taxon>Elysia</taxon>
    </lineage>
</organism>
<feature type="region of interest" description="Disordered" evidence="1">
    <location>
        <begin position="109"/>
        <end position="128"/>
    </location>
</feature>
<feature type="signal peptide" evidence="2">
    <location>
        <begin position="1"/>
        <end position="19"/>
    </location>
</feature>
<accession>A0A3S1B655</accession>
<feature type="chain" id="PRO_5018623384" evidence="2">
    <location>
        <begin position="20"/>
        <end position="171"/>
    </location>
</feature>